<dbReference type="Gene3D" id="3.90.79.20">
    <property type="match status" value="1"/>
</dbReference>
<dbReference type="Proteomes" id="UP000003100">
    <property type="component" value="Unassembled WGS sequence"/>
</dbReference>
<evidence type="ECO:0000259" key="3">
    <source>
        <dbReference type="Pfam" id="PF09297"/>
    </source>
</evidence>
<keyword evidence="5" id="KW-1185">Reference proteome</keyword>
<gene>
    <name evidence="4" type="ORF">RUMHYD_02962</name>
</gene>
<dbReference type="InterPro" id="IPR050241">
    <property type="entry name" value="NAD-cap_RNA_hydrolase_NudC"/>
</dbReference>
<dbReference type="eggNOG" id="COG2816">
    <property type="taxonomic scope" value="Bacteria"/>
</dbReference>
<dbReference type="HOGENOM" id="CLU_037162_0_1_9"/>
<keyword evidence="2" id="KW-0378">Hydrolase</keyword>
<dbReference type="GO" id="GO:0006742">
    <property type="term" value="P:NADP+ catabolic process"/>
    <property type="evidence" value="ECO:0007669"/>
    <property type="project" value="TreeGrafter"/>
</dbReference>
<proteinExistence type="predicted"/>
<dbReference type="GO" id="GO:0019677">
    <property type="term" value="P:NAD+ catabolic process"/>
    <property type="evidence" value="ECO:0007669"/>
    <property type="project" value="TreeGrafter"/>
</dbReference>
<dbReference type="InterPro" id="IPR015376">
    <property type="entry name" value="Znr_NADH_PPase"/>
</dbReference>
<protein>
    <recommendedName>
        <fullName evidence="3">Zinc ribbon NADH pyrophosphatase domain-containing protein</fullName>
    </recommendedName>
</protein>
<reference evidence="4 5" key="2">
    <citation type="submission" date="2009-02" db="EMBL/GenBank/DDBJ databases">
        <title>Draft genome sequence of Blautia hydrogenotrophica DSM 10507 (Ruminococcus hydrogenotrophicus DSM 10507).</title>
        <authorList>
            <person name="Sudarsanam P."/>
            <person name="Ley R."/>
            <person name="Guruge J."/>
            <person name="Turnbaugh P.J."/>
            <person name="Mahowald M."/>
            <person name="Liep D."/>
            <person name="Gordon J."/>
        </authorList>
    </citation>
    <scope>NUCLEOTIDE SEQUENCE [LARGE SCALE GENOMIC DNA]</scope>
    <source>
        <strain evidence="5">DSM 10507 / JCM 14656 / S5a33</strain>
    </source>
</reference>
<name>C0CQ10_BLAHS</name>
<dbReference type="GO" id="GO:0035529">
    <property type="term" value="F:NADH pyrophosphatase activity"/>
    <property type="evidence" value="ECO:0007669"/>
    <property type="project" value="TreeGrafter"/>
</dbReference>
<evidence type="ECO:0000256" key="1">
    <source>
        <dbReference type="ARBA" id="ARBA00001946"/>
    </source>
</evidence>
<organism evidence="4 5">
    <name type="scientific">Blautia hydrogenotrophica (strain DSM 10507 / JCM 14656 / S5a33)</name>
    <name type="common">Ruminococcus hydrogenotrophicus</name>
    <dbReference type="NCBI Taxonomy" id="476272"/>
    <lineage>
        <taxon>Bacteria</taxon>
        <taxon>Bacillati</taxon>
        <taxon>Bacillota</taxon>
        <taxon>Clostridia</taxon>
        <taxon>Lachnospirales</taxon>
        <taxon>Lachnospiraceae</taxon>
        <taxon>Blautia</taxon>
    </lineage>
</organism>
<dbReference type="EMBL" id="ACBZ01000161">
    <property type="protein sequence ID" value="EEG48153.1"/>
    <property type="molecule type" value="Genomic_DNA"/>
</dbReference>
<evidence type="ECO:0000313" key="5">
    <source>
        <dbReference type="Proteomes" id="UP000003100"/>
    </source>
</evidence>
<dbReference type="RefSeq" id="WP_005950762.1">
    <property type="nucleotide sequence ID" value="NZ_GG657686.1"/>
</dbReference>
<dbReference type="Pfam" id="PF09297">
    <property type="entry name" value="Zn_ribbon_NUD"/>
    <property type="match status" value="1"/>
</dbReference>
<comment type="cofactor">
    <cofactor evidence="1">
        <name>Mg(2+)</name>
        <dbReference type="ChEBI" id="CHEBI:18420"/>
    </cofactor>
</comment>
<dbReference type="SUPFAM" id="SSF55811">
    <property type="entry name" value="Nudix"/>
    <property type="match status" value="1"/>
</dbReference>
<dbReference type="AlphaFoldDB" id="C0CQ10"/>
<sequence length="207" mass="23601">MLQDIAPYVYHNEYTPCAPQPEDYLLIYREQELLLRQEEASFSLPKIKELAWSAEQLHISCRYLFSISQKHFFLASDTTASSLSGYSFQPIRVLRNAHPAHLAFAGITGMQLSHWYDTHRFCGRCASPMKHSDKERMVYCPKCKTIEYPKICPAVIVGILNGDKILLSTYAGRDVKSYALIAGFSEIGETIEGTVHREVMERSRSES</sequence>
<dbReference type="PATRIC" id="fig|476272.21.peg.1097"/>
<dbReference type="InterPro" id="IPR015797">
    <property type="entry name" value="NUDIX_hydrolase-like_dom_sf"/>
</dbReference>
<dbReference type="Gene3D" id="3.90.79.10">
    <property type="entry name" value="Nucleoside Triphosphate Pyrophosphohydrolase"/>
    <property type="match status" value="1"/>
</dbReference>
<feature type="domain" description="Zinc ribbon NADH pyrophosphatase" evidence="3">
    <location>
        <begin position="117"/>
        <end position="148"/>
    </location>
</feature>
<evidence type="ECO:0000256" key="2">
    <source>
        <dbReference type="ARBA" id="ARBA00022801"/>
    </source>
</evidence>
<dbReference type="GO" id="GO:0046872">
    <property type="term" value="F:metal ion binding"/>
    <property type="evidence" value="ECO:0007669"/>
    <property type="project" value="InterPro"/>
</dbReference>
<reference evidence="4 5" key="1">
    <citation type="submission" date="2009-01" db="EMBL/GenBank/DDBJ databases">
        <authorList>
            <person name="Fulton L."/>
            <person name="Clifton S."/>
            <person name="Fulton B."/>
            <person name="Xu J."/>
            <person name="Minx P."/>
            <person name="Pepin K.H."/>
            <person name="Johnson M."/>
            <person name="Bhonagiri V."/>
            <person name="Nash W.E."/>
            <person name="Mardis E.R."/>
            <person name="Wilson R.K."/>
        </authorList>
    </citation>
    <scope>NUCLEOTIDE SEQUENCE [LARGE SCALE GENOMIC DNA]</scope>
    <source>
        <strain evidence="5">DSM 10507 / JCM 14656 / S5a33</strain>
    </source>
</reference>
<dbReference type="PANTHER" id="PTHR42904">
    <property type="entry name" value="NUDIX HYDROLASE, NUDC SUBFAMILY"/>
    <property type="match status" value="1"/>
</dbReference>
<dbReference type="PANTHER" id="PTHR42904:SF6">
    <property type="entry name" value="NAD-CAPPED RNA HYDROLASE NUDT12"/>
    <property type="match status" value="1"/>
</dbReference>
<accession>C0CQ10</accession>
<dbReference type="GO" id="GO:0005829">
    <property type="term" value="C:cytosol"/>
    <property type="evidence" value="ECO:0007669"/>
    <property type="project" value="TreeGrafter"/>
</dbReference>
<evidence type="ECO:0000313" key="4">
    <source>
        <dbReference type="EMBL" id="EEG48153.1"/>
    </source>
</evidence>